<dbReference type="InParanoid" id="A0A0C3CEH9"/>
<keyword evidence="1" id="KW-0479">Metal-binding</keyword>
<feature type="domain" description="GRF-type" evidence="5">
    <location>
        <begin position="47"/>
        <end position="87"/>
    </location>
</feature>
<proteinExistence type="predicted"/>
<evidence type="ECO:0000313" key="7">
    <source>
        <dbReference type="Proteomes" id="UP000054166"/>
    </source>
</evidence>
<protein>
    <recommendedName>
        <fullName evidence="5">GRF-type domain-containing protein</fullName>
    </recommendedName>
</protein>
<evidence type="ECO:0000259" key="5">
    <source>
        <dbReference type="PROSITE" id="PS51999"/>
    </source>
</evidence>
<evidence type="ECO:0000256" key="1">
    <source>
        <dbReference type="ARBA" id="ARBA00022723"/>
    </source>
</evidence>
<accession>A0A0C3CEH9</accession>
<evidence type="ECO:0000313" key="6">
    <source>
        <dbReference type="EMBL" id="KIM88112.1"/>
    </source>
</evidence>
<dbReference type="AlphaFoldDB" id="A0A0C3CEH9"/>
<dbReference type="Proteomes" id="UP000054166">
    <property type="component" value="Unassembled WGS sequence"/>
</dbReference>
<keyword evidence="7" id="KW-1185">Reference proteome</keyword>
<dbReference type="PROSITE" id="PS51999">
    <property type="entry name" value="ZF_GRF"/>
    <property type="match status" value="1"/>
</dbReference>
<dbReference type="InterPro" id="IPR010666">
    <property type="entry name" value="Znf_GRF"/>
</dbReference>
<keyword evidence="2 4" id="KW-0863">Zinc-finger</keyword>
<organism evidence="6 7">
    <name type="scientific">Piloderma croceum (strain F 1598)</name>
    <dbReference type="NCBI Taxonomy" id="765440"/>
    <lineage>
        <taxon>Eukaryota</taxon>
        <taxon>Fungi</taxon>
        <taxon>Dikarya</taxon>
        <taxon>Basidiomycota</taxon>
        <taxon>Agaricomycotina</taxon>
        <taxon>Agaricomycetes</taxon>
        <taxon>Agaricomycetidae</taxon>
        <taxon>Atheliales</taxon>
        <taxon>Atheliaceae</taxon>
        <taxon>Piloderma</taxon>
    </lineage>
</organism>
<evidence type="ECO:0000256" key="2">
    <source>
        <dbReference type="ARBA" id="ARBA00022771"/>
    </source>
</evidence>
<dbReference type="HOGENOM" id="CLU_2484106_0_0_1"/>
<evidence type="ECO:0000256" key="3">
    <source>
        <dbReference type="ARBA" id="ARBA00022833"/>
    </source>
</evidence>
<gene>
    <name evidence="6" type="ORF">PILCRDRAFT_814014</name>
</gene>
<dbReference type="EMBL" id="KN832977">
    <property type="protein sequence ID" value="KIM88112.1"/>
    <property type="molecule type" value="Genomic_DNA"/>
</dbReference>
<dbReference type="Pfam" id="PF06839">
    <property type="entry name" value="Zn_ribbon_GRF"/>
    <property type="match status" value="1"/>
</dbReference>
<name>A0A0C3CEH9_PILCF</name>
<evidence type="ECO:0000256" key="4">
    <source>
        <dbReference type="PROSITE-ProRule" id="PRU01343"/>
    </source>
</evidence>
<reference evidence="6 7" key="1">
    <citation type="submission" date="2014-04" db="EMBL/GenBank/DDBJ databases">
        <authorList>
            <consortium name="DOE Joint Genome Institute"/>
            <person name="Kuo A."/>
            <person name="Tarkka M."/>
            <person name="Buscot F."/>
            <person name="Kohler A."/>
            <person name="Nagy L.G."/>
            <person name="Floudas D."/>
            <person name="Copeland A."/>
            <person name="Barry K.W."/>
            <person name="Cichocki N."/>
            <person name="Veneault-Fourrey C."/>
            <person name="LaButti K."/>
            <person name="Lindquist E.A."/>
            <person name="Lipzen A."/>
            <person name="Lundell T."/>
            <person name="Morin E."/>
            <person name="Murat C."/>
            <person name="Sun H."/>
            <person name="Tunlid A."/>
            <person name="Henrissat B."/>
            <person name="Grigoriev I.V."/>
            <person name="Hibbett D.S."/>
            <person name="Martin F."/>
            <person name="Nordberg H.P."/>
            <person name="Cantor M.N."/>
            <person name="Hua S.X."/>
        </authorList>
    </citation>
    <scope>NUCLEOTIDE SEQUENCE [LARGE SCALE GENOMIC DNA]</scope>
    <source>
        <strain evidence="6 7">F 1598</strain>
    </source>
</reference>
<dbReference type="OrthoDB" id="2822301at2759"/>
<keyword evidence="3" id="KW-0862">Zinc</keyword>
<sequence length="87" mass="9859">MATPTPVCPDCSQPMTHFIAQSSGRPYMKCYDCNILRAERDTRIPNCNCGMTAKLRTSRTQHNYGRKFRGCGKAVSDTTKCDFFLWA</sequence>
<reference evidence="7" key="2">
    <citation type="submission" date="2015-01" db="EMBL/GenBank/DDBJ databases">
        <title>Evolutionary Origins and Diversification of the Mycorrhizal Mutualists.</title>
        <authorList>
            <consortium name="DOE Joint Genome Institute"/>
            <consortium name="Mycorrhizal Genomics Consortium"/>
            <person name="Kohler A."/>
            <person name="Kuo A."/>
            <person name="Nagy L.G."/>
            <person name="Floudas D."/>
            <person name="Copeland A."/>
            <person name="Barry K.W."/>
            <person name="Cichocki N."/>
            <person name="Veneault-Fourrey C."/>
            <person name="LaButti K."/>
            <person name="Lindquist E.A."/>
            <person name="Lipzen A."/>
            <person name="Lundell T."/>
            <person name="Morin E."/>
            <person name="Murat C."/>
            <person name="Riley R."/>
            <person name="Ohm R."/>
            <person name="Sun H."/>
            <person name="Tunlid A."/>
            <person name="Henrissat B."/>
            <person name="Grigoriev I.V."/>
            <person name="Hibbett D.S."/>
            <person name="Martin F."/>
        </authorList>
    </citation>
    <scope>NUCLEOTIDE SEQUENCE [LARGE SCALE GENOMIC DNA]</scope>
    <source>
        <strain evidence="7">F 1598</strain>
    </source>
</reference>
<dbReference type="GO" id="GO:0008270">
    <property type="term" value="F:zinc ion binding"/>
    <property type="evidence" value="ECO:0007669"/>
    <property type="project" value="UniProtKB-KW"/>
</dbReference>